<organism evidence="4 5">
    <name type="scientific">Eucalyptus globulus</name>
    <name type="common">Tasmanian blue gum</name>
    <dbReference type="NCBI Taxonomy" id="34317"/>
    <lineage>
        <taxon>Eukaryota</taxon>
        <taxon>Viridiplantae</taxon>
        <taxon>Streptophyta</taxon>
        <taxon>Embryophyta</taxon>
        <taxon>Tracheophyta</taxon>
        <taxon>Spermatophyta</taxon>
        <taxon>Magnoliopsida</taxon>
        <taxon>eudicotyledons</taxon>
        <taxon>Gunneridae</taxon>
        <taxon>Pentapetalae</taxon>
        <taxon>rosids</taxon>
        <taxon>malvids</taxon>
        <taxon>Myrtales</taxon>
        <taxon>Myrtaceae</taxon>
        <taxon>Myrtoideae</taxon>
        <taxon>Eucalypteae</taxon>
        <taxon>Eucalyptus</taxon>
    </lineage>
</organism>
<feature type="region of interest" description="Disordered" evidence="2">
    <location>
        <begin position="266"/>
        <end position="289"/>
    </location>
</feature>
<evidence type="ECO:0000256" key="2">
    <source>
        <dbReference type="SAM" id="MobiDB-lite"/>
    </source>
</evidence>
<keyword evidence="1" id="KW-0479">Metal-binding</keyword>
<dbReference type="PROSITE" id="PS50158">
    <property type="entry name" value="ZF_CCHC"/>
    <property type="match status" value="1"/>
</dbReference>
<proteinExistence type="predicted"/>
<dbReference type="Gene3D" id="4.10.60.10">
    <property type="entry name" value="Zinc finger, CCHC-type"/>
    <property type="match status" value="1"/>
</dbReference>
<dbReference type="EMBL" id="JBJKBG010000008">
    <property type="protein sequence ID" value="KAL3725576.1"/>
    <property type="molecule type" value="Genomic_DNA"/>
</dbReference>
<keyword evidence="1" id="KW-0863">Zinc-finger</keyword>
<dbReference type="SMART" id="SM00343">
    <property type="entry name" value="ZnF_C2HC"/>
    <property type="match status" value="1"/>
</dbReference>
<dbReference type="AlphaFoldDB" id="A0ABD3JMS8"/>
<evidence type="ECO:0000313" key="5">
    <source>
        <dbReference type="Proteomes" id="UP001634007"/>
    </source>
</evidence>
<dbReference type="SUPFAM" id="SSF57756">
    <property type="entry name" value="Retrovirus zinc finger-like domains"/>
    <property type="match status" value="1"/>
</dbReference>
<feature type="region of interest" description="Disordered" evidence="2">
    <location>
        <begin position="201"/>
        <end position="232"/>
    </location>
</feature>
<accession>A0ABD3JMS8</accession>
<gene>
    <name evidence="4" type="ORF">ACJRO7_030582</name>
</gene>
<dbReference type="PANTHER" id="PTHR47481:SF22">
    <property type="entry name" value="RETROTRANSPOSON GAG DOMAIN-CONTAINING PROTEIN"/>
    <property type="match status" value="1"/>
</dbReference>
<dbReference type="Pfam" id="PF14223">
    <property type="entry name" value="Retrotran_gag_2"/>
    <property type="match status" value="1"/>
</dbReference>
<name>A0ABD3JMS8_EUCGL</name>
<protein>
    <recommendedName>
        <fullName evidence="3">CCHC-type domain-containing protein</fullName>
    </recommendedName>
</protein>
<evidence type="ECO:0000256" key="1">
    <source>
        <dbReference type="PROSITE-ProRule" id="PRU00047"/>
    </source>
</evidence>
<feature type="compositionally biased region" description="Basic residues" evidence="2">
    <location>
        <begin position="207"/>
        <end position="232"/>
    </location>
</feature>
<dbReference type="InterPro" id="IPR001878">
    <property type="entry name" value="Znf_CCHC"/>
</dbReference>
<comment type="caution">
    <text evidence="4">The sequence shown here is derived from an EMBL/GenBank/DDBJ whole genome shotgun (WGS) entry which is preliminary data.</text>
</comment>
<reference evidence="4 5" key="1">
    <citation type="submission" date="2024-11" db="EMBL/GenBank/DDBJ databases">
        <title>Chromosome-level genome assembly of Eucalyptus globulus Labill. provides insights into its genome evolution.</title>
        <authorList>
            <person name="Li X."/>
        </authorList>
    </citation>
    <scope>NUCLEOTIDE SEQUENCE [LARGE SCALE GENOMIC DNA]</scope>
    <source>
        <strain evidence="4">CL2024</strain>
        <tissue evidence="4">Fresh tender leaves</tissue>
    </source>
</reference>
<sequence length="289" mass="32880">MSGAKVEIEKFNGRNNFGLWSVKMKALLTTQGLAKALEGKAQLPETMRDAEKDELMEKAKSIIMLNLSDEVLIEVAEEEDAAALWAKLQALYVKKGLNNRLYMLKRMFQFRYTEGTSIRSHLDEFNKLMMDLKNVGKILDDEEQGMMLLASLPESWEHFTDSLLQGRTTITSEEVKSALFSKEWQRKLRDDSLAQDVAHGLVIRGRDQHRRPSNRSQSKSRSKSRHRKSKGRVKCFECHEEGHIRRNCPKLRNKGVWQNATSSVANVAEESTSDAEAVLCVSTSSSEDE</sequence>
<feature type="domain" description="CCHC-type" evidence="3">
    <location>
        <begin position="234"/>
        <end position="250"/>
    </location>
</feature>
<evidence type="ECO:0000259" key="3">
    <source>
        <dbReference type="PROSITE" id="PS50158"/>
    </source>
</evidence>
<dbReference type="GO" id="GO:0008270">
    <property type="term" value="F:zinc ion binding"/>
    <property type="evidence" value="ECO:0007669"/>
    <property type="project" value="UniProtKB-KW"/>
</dbReference>
<dbReference type="InterPro" id="IPR036875">
    <property type="entry name" value="Znf_CCHC_sf"/>
</dbReference>
<dbReference type="PANTHER" id="PTHR47481">
    <property type="match status" value="1"/>
</dbReference>
<keyword evidence="5" id="KW-1185">Reference proteome</keyword>
<keyword evidence="1" id="KW-0862">Zinc</keyword>
<evidence type="ECO:0000313" key="4">
    <source>
        <dbReference type="EMBL" id="KAL3725576.1"/>
    </source>
</evidence>
<dbReference type="Proteomes" id="UP001634007">
    <property type="component" value="Unassembled WGS sequence"/>
</dbReference>